<keyword evidence="1" id="KW-0472">Membrane</keyword>
<keyword evidence="1" id="KW-0812">Transmembrane</keyword>
<dbReference type="EMBL" id="VXIV02002437">
    <property type="protein sequence ID" value="KAF6025678.1"/>
    <property type="molecule type" value="Genomic_DNA"/>
</dbReference>
<evidence type="ECO:0000256" key="1">
    <source>
        <dbReference type="SAM" id="Phobius"/>
    </source>
</evidence>
<comment type="caution">
    <text evidence="2">The sequence shown here is derived from an EMBL/GenBank/DDBJ whole genome shotgun (WGS) entry which is preliminary data.</text>
</comment>
<reference evidence="2" key="1">
    <citation type="submission" date="2020-06" db="EMBL/GenBank/DDBJ databases">
        <title>Draft genome of Bugula neritina, a colonial animal packing powerful symbionts and potential medicines.</title>
        <authorList>
            <person name="Rayko M."/>
        </authorList>
    </citation>
    <scope>NUCLEOTIDE SEQUENCE [LARGE SCALE GENOMIC DNA]</scope>
    <source>
        <strain evidence="2">Kwan_BN1</strain>
    </source>
</reference>
<feature type="transmembrane region" description="Helical" evidence="1">
    <location>
        <begin position="180"/>
        <end position="205"/>
    </location>
</feature>
<dbReference type="AlphaFoldDB" id="A0A7J7JJY3"/>
<evidence type="ECO:0000313" key="2">
    <source>
        <dbReference type="EMBL" id="KAF6025678.1"/>
    </source>
</evidence>
<keyword evidence="1" id="KW-1133">Transmembrane helix</keyword>
<evidence type="ECO:0000313" key="3">
    <source>
        <dbReference type="Proteomes" id="UP000593567"/>
    </source>
</evidence>
<protein>
    <submittedName>
        <fullName evidence="2">Uncharacterized protein</fullName>
    </submittedName>
</protein>
<sequence length="240" mass="27099">MVCGLSRRCTVRWKIIFYLVQFIASTTDLMTESRALHTFLNKSQGTAQDAEIEAYTYMWLAGCIIQGLLCLSQVILFISAWCDVGCDCYDWDRHDDSSCYSKWNKVNYILGFMFEDFMIGVAKLLIARQSYQAVYLLQDDFERIASIVAFSVNFLQLIITTVNVIIMFRRSKFPSGQQFYGVVCLVFSSIAFSTTFTAMLISTAAIAAVDILWVTILCAIVMFALLLGITLASARALLRD</sequence>
<feature type="transmembrane region" description="Helical" evidence="1">
    <location>
        <begin position="211"/>
        <end position="238"/>
    </location>
</feature>
<feature type="transmembrane region" description="Helical" evidence="1">
    <location>
        <begin position="147"/>
        <end position="168"/>
    </location>
</feature>
<feature type="transmembrane region" description="Helical" evidence="1">
    <location>
        <begin position="57"/>
        <end position="85"/>
    </location>
</feature>
<organism evidence="2 3">
    <name type="scientific">Bugula neritina</name>
    <name type="common">Brown bryozoan</name>
    <name type="synonym">Sertularia neritina</name>
    <dbReference type="NCBI Taxonomy" id="10212"/>
    <lineage>
        <taxon>Eukaryota</taxon>
        <taxon>Metazoa</taxon>
        <taxon>Spiralia</taxon>
        <taxon>Lophotrochozoa</taxon>
        <taxon>Bryozoa</taxon>
        <taxon>Gymnolaemata</taxon>
        <taxon>Cheilostomatida</taxon>
        <taxon>Flustrina</taxon>
        <taxon>Buguloidea</taxon>
        <taxon>Bugulidae</taxon>
        <taxon>Bugula</taxon>
    </lineage>
</organism>
<accession>A0A7J7JJY3</accession>
<proteinExistence type="predicted"/>
<name>A0A7J7JJY3_BUGNE</name>
<gene>
    <name evidence="2" type="ORF">EB796_015929</name>
</gene>
<keyword evidence="3" id="KW-1185">Reference proteome</keyword>
<dbReference type="Proteomes" id="UP000593567">
    <property type="component" value="Unassembled WGS sequence"/>
</dbReference>